<dbReference type="InterPro" id="IPR011009">
    <property type="entry name" value="Kinase-like_dom_sf"/>
</dbReference>
<evidence type="ECO:0000256" key="3">
    <source>
        <dbReference type="ARBA" id="ARBA00022679"/>
    </source>
</evidence>
<evidence type="ECO:0000313" key="11">
    <source>
        <dbReference type="EMBL" id="GAA0293709.1"/>
    </source>
</evidence>
<evidence type="ECO:0000256" key="4">
    <source>
        <dbReference type="ARBA" id="ARBA00022741"/>
    </source>
</evidence>
<feature type="binding site" evidence="7">
    <location>
        <position position="45"/>
    </location>
    <ligand>
        <name>ATP</name>
        <dbReference type="ChEBI" id="CHEBI:30616"/>
    </ligand>
</feature>
<evidence type="ECO:0000256" key="1">
    <source>
        <dbReference type="ARBA" id="ARBA00012513"/>
    </source>
</evidence>
<proteinExistence type="predicted"/>
<feature type="compositionally biased region" description="Pro residues" evidence="8">
    <location>
        <begin position="294"/>
        <end position="334"/>
    </location>
</feature>
<dbReference type="RefSeq" id="WP_344159766.1">
    <property type="nucleotide sequence ID" value="NZ_BAAABV010000016.1"/>
</dbReference>
<dbReference type="InterPro" id="IPR000719">
    <property type="entry name" value="Prot_kinase_dom"/>
</dbReference>
<sequence>MTGMDDAAGRVIAGRYRLQRKLGAGGMGRVWLAHDRELACDVAIKEIAFPPGTPRAELESRITRARGEARHSARLRGNPHVVTVYDVVEEEGLPWIVMEYVPGASDLGQVVDEHGPLSPAETARIGLAVLDALSQGHRLGILHRDVKPANILLTGPVTQGSSTGDGGRVMLADYGIALQQDSGEPRLTSTAGVIGTPRYLAPERARGSAPTPAADLFSLGATLYFAVEGHGPFDRDSDVSSLTALLFEEPSPPRHAADLAPVLLGLLSKDPGQRLDGDTATRRLTPLATEPRRAPAPPPQEPPTRDVPPPAQEPTRTAPPRPPARTEPAPPVPPETEKSWPRPPAEPLPTRRNGPGKPGGRLSLKVRLIVTLTAAAVVMLIAGILWVNLPFVKDAVNPSNTTSPADGGVNAWAKRFCDPARPQLQKISDANAAMQRMSGAGDKPADVKRTDSQAFQQLSEGYGALSTALRNAGAPPVKDGVATQQGVVKAYQDKAAAYADAKRKIDALDTDDQVKFADGLRAIAGQLDGVGTSNDSAERKLTSGETGAAISAQPGCQV</sequence>
<reference evidence="11 12" key="1">
    <citation type="journal article" date="2019" name="Int. J. Syst. Evol. Microbiol.">
        <title>The Global Catalogue of Microorganisms (GCM) 10K type strain sequencing project: providing services to taxonomists for standard genome sequencing and annotation.</title>
        <authorList>
            <consortium name="The Broad Institute Genomics Platform"/>
            <consortium name="The Broad Institute Genome Sequencing Center for Infectious Disease"/>
            <person name="Wu L."/>
            <person name="Ma J."/>
        </authorList>
    </citation>
    <scope>NUCLEOTIDE SEQUENCE [LARGE SCALE GENOMIC DNA]</scope>
    <source>
        <strain evidence="11 12">JCM 4505</strain>
    </source>
</reference>
<dbReference type="EMBL" id="BAAABV010000016">
    <property type="protein sequence ID" value="GAA0293709.1"/>
    <property type="molecule type" value="Genomic_DNA"/>
</dbReference>
<dbReference type="PROSITE" id="PS00108">
    <property type="entry name" value="PROTEIN_KINASE_ST"/>
    <property type="match status" value="1"/>
</dbReference>
<keyword evidence="3" id="KW-0808">Transferase</keyword>
<evidence type="ECO:0000256" key="8">
    <source>
        <dbReference type="SAM" id="MobiDB-lite"/>
    </source>
</evidence>
<dbReference type="Gene3D" id="1.10.510.10">
    <property type="entry name" value="Transferase(Phosphotransferase) domain 1"/>
    <property type="match status" value="1"/>
</dbReference>
<dbReference type="CDD" id="cd14014">
    <property type="entry name" value="STKc_PknB_like"/>
    <property type="match status" value="1"/>
</dbReference>
<accession>A0ABN0VEN9</accession>
<evidence type="ECO:0000259" key="10">
    <source>
        <dbReference type="PROSITE" id="PS50011"/>
    </source>
</evidence>
<dbReference type="Proteomes" id="UP001501867">
    <property type="component" value="Unassembled WGS sequence"/>
</dbReference>
<dbReference type="EC" id="2.7.11.1" evidence="1"/>
<dbReference type="PROSITE" id="PS00107">
    <property type="entry name" value="PROTEIN_KINASE_ATP"/>
    <property type="match status" value="1"/>
</dbReference>
<protein>
    <recommendedName>
        <fullName evidence="1">non-specific serine/threonine protein kinase</fullName>
        <ecNumber evidence="1">2.7.11.1</ecNumber>
    </recommendedName>
</protein>
<dbReference type="PANTHER" id="PTHR43289:SF6">
    <property type="entry name" value="SERINE_THREONINE-PROTEIN KINASE NEKL-3"/>
    <property type="match status" value="1"/>
</dbReference>
<comment type="caution">
    <text evidence="11">The sequence shown here is derived from an EMBL/GenBank/DDBJ whole genome shotgun (WGS) entry which is preliminary data.</text>
</comment>
<name>A0ABN0VEN9_9ACTN</name>
<keyword evidence="9" id="KW-0472">Membrane</keyword>
<gene>
    <name evidence="11" type="ORF">GCM10010302_35470</name>
</gene>
<keyword evidence="6 7" id="KW-0067">ATP-binding</keyword>
<feature type="transmembrane region" description="Helical" evidence="9">
    <location>
        <begin position="368"/>
        <end position="389"/>
    </location>
</feature>
<evidence type="ECO:0000256" key="6">
    <source>
        <dbReference type="ARBA" id="ARBA00022840"/>
    </source>
</evidence>
<keyword evidence="5" id="KW-0418">Kinase</keyword>
<feature type="compositionally biased region" description="Basic and acidic residues" evidence="8">
    <location>
        <begin position="271"/>
        <end position="281"/>
    </location>
</feature>
<evidence type="ECO:0000256" key="7">
    <source>
        <dbReference type="PROSITE-ProRule" id="PRU10141"/>
    </source>
</evidence>
<keyword evidence="2" id="KW-0723">Serine/threonine-protein kinase</keyword>
<keyword evidence="9" id="KW-1133">Transmembrane helix</keyword>
<dbReference type="PROSITE" id="PS50011">
    <property type="entry name" value="PROTEIN_KINASE_DOM"/>
    <property type="match status" value="1"/>
</dbReference>
<evidence type="ECO:0000256" key="5">
    <source>
        <dbReference type="ARBA" id="ARBA00022777"/>
    </source>
</evidence>
<dbReference type="Gene3D" id="3.30.200.20">
    <property type="entry name" value="Phosphorylase Kinase, domain 1"/>
    <property type="match status" value="1"/>
</dbReference>
<dbReference type="PANTHER" id="PTHR43289">
    <property type="entry name" value="MITOGEN-ACTIVATED PROTEIN KINASE KINASE KINASE 20-RELATED"/>
    <property type="match status" value="1"/>
</dbReference>
<feature type="region of interest" description="Disordered" evidence="8">
    <location>
        <begin position="270"/>
        <end position="361"/>
    </location>
</feature>
<dbReference type="InterPro" id="IPR017441">
    <property type="entry name" value="Protein_kinase_ATP_BS"/>
</dbReference>
<dbReference type="InterPro" id="IPR008271">
    <property type="entry name" value="Ser/Thr_kinase_AS"/>
</dbReference>
<keyword evidence="4 7" id="KW-0547">Nucleotide-binding</keyword>
<keyword evidence="12" id="KW-1185">Reference proteome</keyword>
<dbReference type="SMART" id="SM00220">
    <property type="entry name" value="S_TKc"/>
    <property type="match status" value="1"/>
</dbReference>
<evidence type="ECO:0000313" key="12">
    <source>
        <dbReference type="Proteomes" id="UP001501867"/>
    </source>
</evidence>
<feature type="region of interest" description="Disordered" evidence="8">
    <location>
        <begin position="531"/>
        <end position="558"/>
    </location>
</feature>
<feature type="domain" description="Protein kinase" evidence="10">
    <location>
        <begin position="16"/>
        <end position="288"/>
    </location>
</feature>
<keyword evidence="9" id="KW-0812">Transmembrane</keyword>
<evidence type="ECO:0000256" key="2">
    <source>
        <dbReference type="ARBA" id="ARBA00022527"/>
    </source>
</evidence>
<organism evidence="11 12">
    <name type="scientific">Streptomyces polychromogenes</name>
    <dbReference type="NCBI Taxonomy" id="67342"/>
    <lineage>
        <taxon>Bacteria</taxon>
        <taxon>Bacillati</taxon>
        <taxon>Actinomycetota</taxon>
        <taxon>Actinomycetes</taxon>
        <taxon>Kitasatosporales</taxon>
        <taxon>Streptomycetaceae</taxon>
        <taxon>Streptomyces</taxon>
    </lineage>
</organism>
<dbReference type="SUPFAM" id="SSF56112">
    <property type="entry name" value="Protein kinase-like (PK-like)"/>
    <property type="match status" value="1"/>
</dbReference>
<evidence type="ECO:0000256" key="9">
    <source>
        <dbReference type="SAM" id="Phobius"/>
    </source>
</evidence>
<dbReference type="Pfam" id="PF00069">
    <property type="entry name" value="Pkinase"/>
    <property type="match status" value="1"/>
</dbReference>